<evidence type="ECO:0000313" key="4">
    <source>
        <dbReference type="Proteomes" id="UP000039046"/>
    </source>
</evidence>
<name>A0A0A1TF66_9HYPO</name>
<reference evidence="3 4" key="1">
    <citation type="journal article" date="2015" name="Genome Announc.">
        <title>Draft Genome Sequence and Gene Annotation of the Entomopathogenic Fungus Verticillium hemipterigenum.</title>
        <authorList>
            <person name="Horn F."/>
            <person name="Habel A."/>
            <person name="Scharf D.H."/>
            <person name="Dworschak J."/>
            <person name="Brakhage A.A."/>
            <person name="Guthke R."/>
            <person name="Hertweck C."/>
            <person name="Linde J."/>
        </authorList>
    </citation>
    <scope>NUCLEOTIDE SEQUENCE [LARGE SCALE GENOMIC DNA]</scope>
</reference>
<evidence type="ECO:0008006" key="5">
    <source>
        <dbReference type="Google" id="ProtNLM"/>
    </source>
</evidence>
<evidence type="ECO:0000313" key="3">
    <source>
        <dbReference type="EMBL" id="CEJ86138.1"/>
    </source>
</evidence>
<feature type="signal peptide" evidence="2">
    <location>
        <begin position="1"/>
        <end position="21"/>
    </location>
</feature>
<keyword evidence="1" id="KW-1133">Transmembrane helix</keyword>
<sequence length="128" mass="13467">MPHSILSCSGLALALLPAAFGTAALLYPDAALSAVFSFPAPKDATAQELTSSIMRVYGLRNIAVSYLLALIWSTGNDKLKGRGLLVGLLLCVGDGMISHHLIGEGQWNHWAYVPVIGGVCAGLLGWFD</sequence>
<dbReference type="HOGENOM" id="CLU_144283_0_0_1"/>
<dbReference type="Pfam" id="PF14087">
    <property type="entry name" value="DUF4267"/>
    <property type="match status" value="1"/>
</dbReference>
<evidence type="ECO:0000256" key="1">
    <source>
        <dbReference type="SAM" id="Phobius"/>
    </source>
</evidence>
<keyword evidence="1" id="KW-0812">Transmembrane</keyword>
<keyword evidence="4" id="KW-1185">Reference proteome</keyword>
<dbReference type="AlphaFoldDB" id="A0A0A1TF66"/>
<protein>
    <recommendedName>
        <fullName evidence="5">Integral membrane protein</fullName>
    </recommendedName>
</protein>
<dbReference type="Proteomes" id="UP000039046">
    <property type="component" value="Unassembled WGS sequence"/>
</dbReference>
<dbReference type="InterPro" id="IPR025363">
    <property type="entry name" value="DUF4267"/>
</dbReference>
<evidence type="ECO:0000256" key="2">
    <source>
        <dbReference type="SAM" id="SignalP"/>
    </source>
</evidence>
<organism evidence="3 4">
    <name type="scientific">[Torrubiella] hemipterigena</name>
    <dbReference type="NCBI Taxonomy" id="1531966"/>
    <lineage>
        <taxon>Eukaryota</taxon>
        <taxon>Fungi</taxon>
        <taxon>Dikarya</taxon>
        <taxon>Ascomycota</taxon>
        <taxon>Pezizomycotina</taxon>
        <taxon>Sordariomycetes</taxon>
        <taxon>Hypocreomycetidae</taxon>
        <taxon>Hypocreales</taxon>
        <taxon>Clavicipitaceae</taxon>
        <taxon>Clavicipitaceae incertae sedis</taxon>
        <taxon>'Torrubiella' clade</taxon>
    </lineage>
</organism>
<gene>
    <name evidence="3" type="ORF">VHEMI04019</name>
</gene>
<keyword evidence="1" id="KW-0472">Membrane</keyword>
<feature type="transmembrane region" description="Helical" evidence="1">
    <location>
        <begin position="52"/>
        <end position="72"/>
    </location>
</feature>
<feature type="transmembrane region" description="Helical" evidence="1">
    <location>
        <begin position="109"/>
        <end position="127"/>
    </location>
</feature>
<keyword evidence="2" id="KW-0732">Signal</keyword>
<dbReference type="OrthoDB" id="5216128at2759"/>
<dbReference type="EMBL" id="CDHN01000002">
    <property type="protein sequence ID" value="CEJ86138.1"/>
    <property type="molecule type" value="Genomic_DNA"/>
</dbReference>
<accession>A0A0A1TF66</accession>
<proteinExistence type="predicted"/>
<feature type="chain" id="PRO_5001989951" description="Integral membrane protein" evidence="2">
    <location>
        <begin position="22"/>
        <end position="128"/>
    </location>
</feature>
<feature type="transmembrane region" description="Helical" evidence="1">
    <location>
        <begin position="84"/>
        <end position="103"/>
    </location>
</feature>